<proteinExistence type="inferred from homology"/>
<keyword evidence="2" id="KW-0805">Transcription regulation</keyword>
<organism evidence="6 7">
    <name type="scientific">Glaciihabitans arcticus</name>
    <dbReference type="NCBI Taxonomy" id="2668039"/>
    <lineage>
        <taxon>Bacteria</taxon>
        <taxon>Bacillati</taxon>
        <taxon>Actinomycetota</taxon>
        <taxon>Actinomycetes</taxon>
        <taxon>Micrococcales</taxon>
        <taxon>Microbacteriaceae</taxon>
        <taxon>Glaciihabitans</taxon>
    </lineage>
</organism>
<dbReference type="InterPro" id="IPR039425">
    <property type="entry name" value="RNA_pol_sigma-70-like"/>
</dbReference>
<dbReference type="InterPro" id="IPR013325">
    <property type="entry name" value="RNA_pol_sigma_r2"/>
</dbReference>
<keyword evidence="7" id="KW-1185">Reference proteome</keyword>
<evidence type="ECO:0000313" key="7">
    <source>
        <dbReference type="Proteomes" id="UP000294194"/>
    </source>
</evidence>
<evidence type="ECO:0000313" key="6">
    <source>
        <dbReference type="EMBL" id="TBN58610.1"/>
    </source>
</evidence>
<dbReference type="Gene3D" id="1.10.10.10">
    <property type="entry name" value="Winged helix-like DNA-binding domain superfamily/Winged helix DNA-binding domain"/>
    <property type="match status" value="1"/>
</dbReference>
<protein>
    <submittedName>
        <fullName evidence="6">Sigma-70 family RNA polymerase sigma factor</fullName>
    </submittedName>
</protein>
<accession>A0A4Q9H1J8</accession>
<gene>
    <name evidence="6" type="ORF">EYE40_09320</name>
</gene>
<keyword evidence="3" id="KW-0731">Sigma factor</keyword>
<evidence type="ECO:0000256" key="1">
    <source>
        <dbReference type="ARBA" id="ARBA00010641"/>
    </source>
</evidence>
<dbReference type="InterPro" id="IPR013249">
    <property type="entry name" value="RNA_pol_sigma70_r4_t2"/>
</dbReference>
<dbReference type="InterPro" id="IPR036388">
    <property type="entry name" value="WH-like_DNA-bd_sf"/>
</dbReference>
<dbReference type="PANTHER" id="PTHR43133">
    <property type="entry name" value="RNA POLYMERASE ECF-TYPE SIGMA FACTO"/>
    <property type="match status" value="1"/>
</dbReference>
<dbReference type="GO" id="GO:0003677">
    <property type="term" value="F:DNA binding"/>
    <property type="evidence" value="ECO:0007669"/>
    <property type="project" value="InterPro"/>
</dbReference>
<feature type="domain" description="RNA polymerase sigma factor 70 region 4 type 2" evidence="5">
    <location>
        <begin position="91"/>
        <end position="142"/>
    </location>
</feature>
<dbReference type="InterPro" id="IPR014284">
    <property type="entry name" value="RNA_pol_sigma-70_dom"/>
</dbReference>
<dbReference type="Proteomes" id="UP000294194">
    <property type="component" value="Unassembled WGS sequence"/>
</dbReference>
<dbReference type="Pfam" id="PF08281">
    <property type="entry name" value="Sigma70_r4_2"/>
    <property type="match status" value="1"/>
</dbReference>
<dbReference type="PANTHER" id="PTHR43133:SF25">
    <property type="entry name" value="RNA POLYMERASE SIGMA FACTOR RFAY-RELATED"/>
    <property type="match status" value="1"/>
</dbReference>
<dbReference type="GO" id="GO:0016987">
    <property type="term" value="F:sigma factor activity"/>
    <property type="evidence" value="ECO:0007669"/>
    <property type="project" value="UniProtKB-KW"/>
</dbReference>
<evidence type="ECO:0000259" key="5">
    <source>
        <dbReference type="Pfam" id="PF08281"/>
    </source>
</evidence>
<sequence length="164" mass="18376">MRAVVEPVRRYLARRTDPATEDDVTSETLLVLWRRLDDVPADAIPWAIGVARLQLANAERSQRRQRRLFTRIATVDPPQDVRDHAEGDAGYILDAVARLRGKDAEIVKLWAWDDLDLSQIATVLDISVNAATIRLHRARAKLREEIGKDAPVLGHTGVKEGETA</sequence>
<dbReference type="InterPro" id="IPR013324">
    <property type="entry name" value="RNA_pol_sigma_r3/r4-like"/>
</dbReference>
<dbReference type="SUPFAM" id="SSF88659">
    <property type="entry name" value="Sigma3 and sigma4 domains of RNA polymerase sigma factors"/>
    <property type="match status" value="1"/>
</dbReference>
<name>A0A4Q9H1J8_9MICO</name>
<comment type="similarity">
    <text evidence="1">Belongs to the sigma-70 factor family. ECF subfamily.</text>
</comment>
<keyword evidence="4" id="KW-0804">Transcription</keyword>
<evidence type="ECO:0000256" key="2">
    <source>
        <dbReference type="ARBA" id="ARBA00023015"/>
    </source>
</evidence>
<dbReference type="GO" id="GO:0006352">
    <property type="term" value="P:DNA-templated transcription initiation"/>
    <property type="evidence" value="ECO:0007669"/>
    <property type="project" value="InterPro"/>
</dbReference>
<evidence type="ECO:0000256" key="3">
    <source>
        <dbReference type="ARBA" id="ARBA00023082"/>
    </source>
</evidence>
<evidence type="ECO:0000256" key="4">
    <source>
        <dbReference type="ARBA" id="ARBA00023163"/>
    </source>
</evidence>
<dbReference type="SUPFAM" id="SSF88946">
    <property type="entry name" value="Sigma2 domain of RNA polymerase sigma factors"/>
    <property type="match status" value="1"/>
</dbReference>
<dbReference type="Gene3D" id="1.10.1740.10">
    <property type="match status" value="1"/>
</dbReference>
<dbReference type="AlphaFoldDB" id="A0A4Q9H1J8"/>
<reference evidence="7" key="1">
    <citation type="submission" date="2019-02" db="EMBL/GenBank/DDBJ databases">
        <title>Glaciihabitans arcticus sp. nov., a psychrotolerant bacterium isolated from polar soil.</title>
        <authorList>
            <person name="Dahal R.H."/>
        </authorList>
    </citation>
    <scope>NUCLEOTIDE SEQUENCE [LARGE SCALE GENOMIC DNA]</scope>
    <source>
        <strain evidence="7">RP-3-7</strain>
    </source>
</reference>
<dbReference type="NCBIfam" id="TIGR02937">
    <property type="entry name" value="sigma70-ECF"/>
    <property type="match status" value="1"/>
</dbReference>
<comment type="caution">
    <text evidence="6">The sequence shown here is derived from an EMBL/GenBank/DDBJ whole genome shotgun (WGS) entry which is preliminary data.</text>
</comment>
<dbReference type="EMBL" id="SISG01000001">
    <property type="protein sequence ID" value="TBN58610.1"/>
    <property type="molecule type" value="Genomic_DNA"/>
</dbReference>